<dbReference type="InterPro" id="IPR012337">
    <property type="entry name" value="RNaseH-like_sf"/>
</dbReference>
<dbReference type="InterPro" id="IPR036397">
    <property type="entry name" value="RNaseH_sf"/>
</dbReference>
<dbReference type="InterPro" id="IPR001584">
    <property type="entry name" value="Integrase_cat-core"/>
</dbReference>
<proteinExistence type="predicted"/>
<dbReference type="InterPro" id="IPR052160">
    <property type="entry name" value="Gypsy_RT_Integrase-like"/>
</dbReference>
<name>A0AAD4WJC6_PRUDU</name>
<dbReference type="AlphaFoldDB" id="A0AAD4WJC6"/>
<evidence type="ECO:0000313" key="3">
    <source>
        <dbReference type="Proteomes" id="UP001054821"/>
    </source>
</evidence>
<dbReference type="PANTHER" id="PTHR47266">
    <property type="entry name" value="ENDONUCLEASE-RELATED"/>
    <property type="match status" value="1"/>
</dbReference>
<evidence type="ECO:0000259" key="1">
    <source>
        <dbReference type="PROSITE" id="PS50994"/>
    </source>
</evidence>
<dbReference type="GO" id="GO:0003676">
    <property type="term" value="F:nucleic acid binding"/>
    <property type="evidence" value="ECO:0007669"/>
    <property type="project" value="InterPro"/>
</dbReference>
<sequence length="127" mass="15081">MKKYNITHKVATPYHPQTSGQVEISNKEIKNILMKTVNPTRKDWSLRLNDALWAYRTTYKTLIGMSPYQLVFGKACYLLIELEHRAYWAIKKLNFDLKKAGIVRKLQLNELEELRNESYENARIYKE</sequence>
<dbReference type="GO" id="GO:0015074">
    <property type="term" value="P:DNA integration"/>
    <property type="evidence" value="ECO:0007669"/>
    <property type="project" value="InterPro"/>
</dbReference>
<dbReference type="PROSITE" id="PS50994">
    <property type="entry name" value="INTEGRASE"/>
    <property type="match status" value="1"/>
</dbReference>
<protein>
    <recommendedName>
        <fullName evidence="1">Integrase catalytic domain-containing protein</fullName>
    </recommendedName>
</protein>
<reference evidence="2 3" key="1">
    <citation type="journal article" date="2022" name="G3 (Bethesda)">
        <title>Whole-genome sequence and methylome profiling of the almond [Prunus dulcis (Mill.) D.A. Webb] cultivar 'Nonpareil'.</title>
        <authorList>
            <person name="D'Amico-Willman K.M."/>
            <person name="Ouma W.Z."/>
            <person name="Meulia T."/>
            <person name="Sideli G.M."/>
            <person name="Gradziel T.M."/>
            <person name="Fresnedo-Ramirez J."/>
        </authorList>
    </citation>
    <scope>NUCLEOTIDE SEQUENCE [LARGE SCALE GENOMIC DNA]</scope>
    <source>
        <strain evidence="2">Clone GOH B32 T37-40</strain>
    </source>
</reference>
<dbReference type="EMBL" id="JAJFAZ020000002">
    <property type="protein sequence ID" value="KAI5343276.1"/>
    <property type="molecule type" value="Genomic_DNA"/>
</dbReference>
<gene>
    <name evidence="2" type="ORF">L3X38_011152</name>
</gene>
<accession>A0AAD4WJC6</accession>
<dbReference type="SUPFAM" id="SSF53098">
    <property type="entry name" value="Ribonuclease H-like"/>
    <property type="match status" value="1"/>
</dbReference>
<dbReference type="Proteomes" id="UP001054821">
    <property type="component" value="Chromosome 2"/>
</dbReference>
<keyword evidence="3" id="KW-1185">Reference proteome</keyword>
<comment type="caution">
    <text evidence="2">The sequence shown here is derived from an EMBL/GenBank/DDBJ whole genome shotgun (WGS) entry which is preliminary data.</text>
</comment>
<feature type="domain" description="Integrase catalytic" evidence="1">
    <location>
        <begin position="1"/>
        <end position="75"/>
    </location>
</feature>
<organism evidence="2 3">
    <name type="scientific">Prunus dulcis</name>
    <name type="common">Almond</name>
    <name type="synonym">Amygdalus dulcis</name>
    <dbReference type="NCBI Taxonomy" id="3755"/>
    <lineage>
        <taxon>Eukaryota</taxon>
        <taxon>Viridiplantae</taxon>
        <taxon>Streptophyta</taxon>
        <taxon>Embryophyta</taxon>
        <taxon>Tracheophyta</taxon>
        <taxon>Spermatophyta</taxon>
        <taxon>Magnoliopsida</taxon>
        <taxon>eudicotyledons</taxon>
        <taxon>Gunneridae</taxon>
        <taxon>Pentapetalae</taxon>
        <taxon>rosids</taxon>
        <taxon>fabids</taxon>
        <taxon>Rosales</taxon>
        <taxon>Rosaceae</taxon>
        <taxon>Amygdaloideae</taxon>
        <taxon>Amygdaleae</taxon>
        <taxon>Prunus</taxon>
    </lineage>
</organism>
<evidence type="ECO:0000313" key="2">
    <source>
        <dbReference type="EMBL" id="KAI5343276.1"/>
    </source>
</evidence>
<dbReference type="Gene3D" id="3.30.420.10">
    <property type="entry name" value="Ribonuclease H-like superfamily/Ribonuclease H"/>
    <property type="match status" value="1"/>
</dbReference>